<dbReference type="EMBL" id="DYUC01000020">
    <property type="protein sequence ID" value="HJG85870.1"/>
    <property type="molecule type" value="Genomic_DNA"/>
</dbReference>
<evidence type="ECO:0000259" key="2">
    <source>
        <dbReference type="Pfam" id="PF07905"/>
    </source>
</evidence>
<sequence length="405" mass="45952">MLSVKNLLGLECFRRITLEAGKGGLHRRISWPNIAQTASIREWLVGGDVILMSGVGLDHSAAFLNNMIEQAVAGDAACLIILLHRDLIPNIPLETIAYADARAFPLFSAPWDLQLATLIGEVSTLILQDQYGENLMNELLEMLLFKRELIPGDLMTNLVEKYRLQGPHIVVDTACSWENAGVDTPMCLAELPIRRQVNSMIIQALKGAFSQTYYINRDWNMIFLIGLRPGQERQLRETLHEIQRRAAEAYHGLRVRFGVGNLYRTPELFARSCQEASKALSLCGEENVTFFSDLGIFQLLAELPDQRRIHEYAAEQLAPLLEYDAKYRKNLLRTLEIYLQTNCSCKKTAEIMYLHRNTLAYQIDKIRGLLGVSLEEAEVRNHYYNCLKLYRYSREQGKGSLEGGG</sequence>
<evidence type="ECO:0000259" key="4">
    <source>
        <dbReference type="Pfam" id="PF17853"/>
    </source>
</evidence>
<dbReference type="RefSeq" id="WP_295369559.1">
    <property type="nucleotide sequence ID" value="NZ_DYUC01000020.1"/>
</dbReference>
<dbReference type="Pfam" id="PF13556">
    <property type="entry name" value="HTH_30"/>
    <property type="match status" value="1"/>
</dbReference>
<comment type="similarity">
    <text evidence="1">Belongs to the CdaR family.</text>
</comment>
<dbReference type="AlphaFoldDB" id="A0A921MK39"/>
<dbReference type="InterPro" id="IPR012914">
    <property type="entry name" value="PucR_dom"/>
</dbReference>
<dbReference type="Pfam" id="PF17853">
    <property type="entry name" value="GGDEF_2"/>
    <property type="match status" value="1"/>
</dbReference>
<reference evidence="5" key="1">
    <citation type="journal article" date="2021" name="PeerJ">
        <title>Extensive microbial diversity within the chicken gut microbiome revealed by metagenomics and culture.</title>
        <authorList>
            <person name="Gilroy R."/>
            <person name="Ravi A."/>
            <person name="Getino M."/>
            <person name="Pursley I."/>
            <person name="Horton D.L."/>
            <person name="Alikhan N.F."/>
            <person name="Baker D."/>
            <person name="Gharbi K."/>
            <person name="Hall N."/>
            <person name="Watson M."/>
            <person name="Adriaenssens E.M."/>
            <person name="Foster-Nyarko E."/>
            <person name="Jarju S."/>
            <person name="Secka A."/>
            <person name="Antonio M."/>
            <person name="Oren A."/>
            <person name="Chaudhuri R.R."/>
            <person name="La Ragione R."/>
            <person name="Hildebrand F."/>
            <person name="Pallen M.J."/>
        </authorList>
    </citation>
    <scope>NUCLEOTIDE SEQUENCE</scope>
    <source>
        <strain evidence="5">CHK179-5677</strain>
    </source>
</reference>
<accession>A0A921MK39</accession>
<dbReference type="PANTHER" id="PTHR33744">
    <property type="entry name" value="CARBOHYDRATE DIACID REGULATOR"/>
    <property type="match status" value="1"/>
</dbReference>
<dbReference type="Pfam" id="PF07905">
    <property type="entry name" value="PucR"/>
    <property type="match status" value="1"/>
</dbReference>
<feature type="domain" description="CdaR GGDEF-like" evidence="4">
    <location>
        <begin position="163"/>
        <end position="281"/>
    </location>
</feature>
<dbReference type="InterPro" id="IPR025736">
    <property type="entry name" value="PucR_C-HTH_dom"/>
</dbReference>
<dbReference type="Proteomes" id="UP000760668">
    <property type="component" value="Unassembled WGS sequence"/>
</dbReference>
<reference evidence="5" key="2">
    <citation type="submission" date="2021-09" db="EMBL/GenBank/DDBJ databases">
        <authorList>
            <person name="Gilroy R."/>
        </authorList>
    </citation>
    <scope>NUCLEOTIDE SEQUENCE</scope>
    <source>
        <strain evidence="5">CHK179-5677</strain>
    </source>
</reference>
<comment type="caution">
    <text evidence="5">The sequence shown here is derived from an EMBL/GenBank/DDBJ whole genome shotgun (WGS) entry which is preliminary data.</text>
</comment>
<dbReference type="Gene3D" id="1.10.10.2840">
    <property type="entry name" value="PucR C-terminal helix-turn-helix domain"/>
    <property type="match status" value="1"/>
</dbReference>
<dbReference type="PANTHER" id="PTHR33744:SF1">
    <property type="entry name" value="DNA-BINDING TRANSCRIPTIONAL ACTIVATOR ADER"/>
    <property type="match status" value="1"/>
</dbReference>
<gene>
    <name evidence="5" type="ORF">K8V01_02400</name>
</gene>
<evidence type="ECO:0000259" key="3">
    <source>
        <dbReference type="Pfam" id="PF13556"/>
    </source>
</evidence>
<evidence type="ECO:0000313" key="5">
    <source>
        <dbReference type="EMBL" id="HJG85870.1"/>
    </source>
</evidence>
<organism evidence="5 6">
    <name type="scientific">Pseudoflavonifractor capillosus</name>
    <dbReference type="NCBI Taxonomy" id="106588"/>
    <lineage>
        <taxon>Bacteria</taxon>
        <taxon>Bacillati</taxon>
        <taxon>Bacillota</taxon>
        <taxon>Clostridia</taxon>
        <taxon>Eubacteriales</taxon>
        <taxon>Oscillospiraceae</taxon>
        <taxon>Pseudoflavonifractor</taxon>
    </lineage>
</organism>
<feature type="domain" description="Purine catabolism PurC-like" evidence="2">
    <location>
        <begin position="7"/>
        <end position="126"/>
    </location>
</feature>
<name>A0A921MK39_9FIRM</name>
<dbReference type="InterPro" id="IPR051448">
    <property type="entry name" value="CdaR-like_regulators"/>
</dbReference>
<feature type="domain" description="PucR C-terminal helix-turn-helix" evidence="3">
    <location>
        <begin position="331"/>
        <end position="381"/>
    </location>
</feature>
<evidence type="ECO:0000256" key="1">
    <source>
        <dbReference type="ARBA" id="ARBA00006754"/>
    </source>
</evidence>
<protein>
    <submittedName>
        <fullName evidence="5">PucR family transcriptional regulator ligand-binding domain-containing protein</fullName>
    </submittedName>
</protein>
<dbReference type="InterPro" id="IPR042070">
    <property type="entry name" value="PucR_C-HTH_sf"/>
</dbReference>
<evidence type="ECO:0000313" key="6">
    <source>
        <dbReference type="Proteomes" id="UP000760668"/>
    </source>
</evidence>
<proteinExistence type="inferred from homology"/>
<dbReference type="InterPro" id="IPR041522">
    <property type="entry name" value="CdaR_GGDEF"/>
</dbReference>